<dbReference type="Proteomes" id="UP000005726">
    <property type="component" value="Unassembled WGS sequence"/>
</dbReference>
<dbReference type="eggNOG" id="COG3668">
    <property type="taxonomic scope" value="Bacteria"/>
</dbReference>
<evidence type="ECO:0000313" key="3">
    <source>
        <dbReference type="EMBL" id="EFL91464.1"/>
    </source>
</evidence>
<dbReference type="Gene3D" id="3.30.2310.20">
    <property type="entry name" value="RelE-like"/>
    <property type="match status" value="1"/>
</dbReference>
<dbReference type="EMBL" id="GL379629">
    <property type="protein sequence ID" value="EFL91464.1"/>
    <property type="molecule type" value="Genomic_DNA"/>
</dbReference>
<dbReference type="InterPro" id="IPR051803">
    <property type="entry name" value="TA_system_RelE-like_toxin"/>
</dbReference>
<dbReference type="AlphaFoldDB" id="E0WU53"/>
<comment type="similarity">
    <text evidence="1">Belongs to the RelE toxin family.</text>
</comment>
<dbReference type="InterPro" id="IPR007712">
    <property type="entry name" value="RelE/ParE_toxin"/>
</dbReference>
<dbReference type="STRING" id="663321.REG_1600"/>
<proteinExistence type="inferred from homology"/>
<dbReference type="Pfam" id="PF05016">
    <property type="entry name" value="ParE_toxin"/>
    <property type="match status" value="1"/>
</dbReference>
<protein>
    <submittedName>
        <fullName evidence="3">Addiction module</fullName>
    </submittedName>
</protein>
<evidence type="ECO:0000256" key="1">
    <source>
        <dbReference type="ARBA" id="ARBA00006226"/>
    </source>
</evidence>
<keyword evidence="4" id="KW-1185">Reference proteome</keyword>
<dbReference type="PANTHER" id="PTHR33755:SF6">
    <property type="entry name" value="PLASMID STABILIZATION SYSTEM PROTEIN"/>
    <property type="match status" value="1"/>
</dbReference>
<dbReference type="RefSeq" id="WP_006705239.1">
    <property type="nucleotide sequence ID" value="NZ_CAWLGB010000041.1"/>
</dbReference>
<evidence type="ECO:0000313" key="4">
    <source>
        <dbReference type="Proteomes" id="UP000005726"/>
    </source>
</evidence>
<organism evidence="3 4">
    <name type="scientific">Candidatus Regiella insecticola LSR1</name>
    <dbReference type="NCBI Taxonomy" id="663321"/>
    <lineage>
        <taxon>Bacteria</taxon>
        <taxon>Pseudomonadati</taxon>
        <taxon>Pseudomonadota</taxon>
        <taxon>Gammaproteobacteria</taxon>
        <taxon>Enterobacterales</taxon>
        <taxon>Enterobacteriaceae</taxon>
        <taxon>aphid secondary symbionts</taxon>
        <taxon>Candidatus Regiella</taxon>
    </lineage>
</organism>
<name>E0WU53_9ENTR</name>
<gene>
    <name evidence="3" type="ORF">REG_1600</name>
</gene>
<dbReference type="InterPro" id="IPR035093">
    <property type="entry name" value="RelE/ParE_toxin_dom_sf"/>
</dbReference>
<reference evidence="3" key="1">
    <citation type="journal article" date="2009" name="Environ. Microbiol.">
        <title>Dynamics of genome evolution in facultative symbionts of aphids.</title>
        <authorList>
            <person name="Degnan P.H."/>
            <person name="Leonardo T.E."/>
            <person name="Cass B.N."/>
            <person name="Hurwitz B."/>
            <person name="Stern D."/>
            <person name="Gibbs R.A."/>
            <person name="Richards S."/>
            <person name="Moran N.A."/>
        </authorList>
    </citation>
    <scope>NUCLEOTIDE SEQUENCE [LARGE SCALE GENOMIC DNA]</scope>
    <source>
        <strain evidence="3">LSR1</strain>
    </source>
</reference>
<dbReference type="NCBIfam" id="TIGR02385">
    <property type="entry name" value="RelE_StbE"/>
    <property type="match status" value="1"/>
</dbReference>
<evidence type="ECO:0000256" key="2">
    <source>
        <dbReference type="ARBA" id="ARBA00022649"/>
    </source>
</evidence>
<accession>E0WU53</accession>
<keyword evidence="2" id="KW-1277">Toxin-antitoxin system</keyword>
<dbReference type="HOGENOM" id="CLU_147162_11_1_6"/>
<dbReference type="PANTHER" id="PTHR33755">
    <property type="entry name" value="TOXIN PARE1-RELATED"/>
    <property type="match status" value="1"/>
</dbReference>
<sequence>MPYSVNLIIWTPEAQRDRADIWDYISTDNPLAAARMDELFSCAVTKLAAHPMIGRPGKIPGTRELIPHKSYRLVYEIANDTLWILALVHTARQWPLLRNK</sequence>